<evidence type="ECO:0000256" key="3">
    <source>
        <dbReference type="ARBA" id="ARBA00022801"/>
    </source>
</evidence>
<dbReference type="GO" id="GO:0006508">
    <property type="term" value="P:proteolysis"/>
    <property type="evidence" value="ECO:0007669"/>
    <property type="project" value="UniProtKB-KW"/>
</dbReference>
<keyword evidence="2" id="KW-0645">Protease</keyword>
<protein>
    <recommendedName>
        <fullName evidence="5">Peptidase S8/S53 domain-containing protein</fullName>
    </recommendedName>
</protein>
<organism evidence="6 7">
    <name type="scientific">Ancylostoma ceylanicum</name>
    <dbReference type="NCBI Taxonomy" id="53326"/>
    <lineage>
        <taxon>Eukaryota</taxon>
        <taxon>Metazoa</taxon>
        <taxon>Ecdysozoa</taxon>
        <taxon>Nematoda</taxon>
        <taxon>Chromadorea</taxon>
        <taxon>Rhabditida</taxon>
        <taxon>Rhabditina</taxon>
        <taxon>Rhabditomorpha</taxon>
        <taxon>Strongyloidea</taxon>
        <taxon>Ancylostomatidae</taxon>
        <taxon>Ancylostomatinae</taxon>
        <taxon>Ancylostoma</taxon>
    </lineage>
</organism>
<accession>A0A0D6L4T3</accession>
<evidence type="ECO:0000256" key="1">
    <source>
        <dbReference type="ARBA" id="ARBA00011073"/>
    </source>
</evidence>
<dbReference type="AlphaFoldDB" id="A0A0D6L4T3"/>
<reference evidence="6 7" key="1">
    <citation type="submission" date="2013-05" db="EMBL/GenBank/DDBJ databases">
        <title>Draft genome of the parasitic nematode Anyclostoma ceylanicum.</title>
        <authorList>
            <person name="Mitreva M."/>
        </authorList>
    </citation>
    <scope>NUCLEOTIDE SEQUENCE [LARGE SCALE GENOMIC DNA]</scope>
</reference>
<dbReference type="Pfam" id="PF00082">
    <property type="entry name" value="Peptidase_S8"/>
    <property type="match status" value="1"/>
</dbReference>
<dbReference type="InterPro" id="IPR036852">
    <property type="entry name" value="Peptidase_S8/S53_dom_sf"/>
</dbReference>
<evidence type="ECO:0000256" key="4">
    <source>
        <dbReference type="ARBA" id="ARBA00022825"/>
    </source>
</evidence>
<feature type="non-terminal residue" evidence="6">
    <location>
        <position position="299"/>
    </location>
</feature>
<dbReference type="PANTHER" id="PTHR43806">
    <property type="entry name" value="PEPTIDASE S8"/>
    <property type="match status" value="1"/>
</dbReference>
<evidence type="ECO:0000313" key="6">
    <source>
        <dbReference type="EMBL" id="EPB65493.1"/>
    </source>
</evidence>
<name>A0A0D6L4T3_9BILA</name>
<dbReference type="GO" id="GO:0004252">
    <property type="term" value="F:serine-type endopeptidase activity"/>
    <property type="evidence" value="ECO:0007669"/>
    <property type="project" value="InterPro"/>
</dbReference>
<dbReference type="Gene3D" id="3.40.50.200">
    <property type="entry name" value="Peptidase S8/S53 domain"/>
    <property type="match status" value="2"/>
</dbReference>
<keyword evidence="7" id="KW-1185">Reference proteome</keyword>
<keyword evidence="3" id="KW-0378">Hydrolase</keyword>
<evidence type="ECO:0000313" key="7">
    <source>
        <dbReference type="Proteomes" id="UP000054495"/>
    </source>
</evidence>
<keyword evidence="4" id="KW-0720">Serine protease</keyword>
<dbReference type="Proteomes" id="UP000054495">
    <property type="component" value="Unassembled WGS sequence"/>
</dbReference>
<comment type="similarity">
    <text evidence="1">Belongs to the peptidase S8 family.</text>
</comment>
<sequence>MAFESQFLFTTIQVDEAAALDSWEWMYEKAQEHQKRLVVNMSWGLYHFGTNDGTSLLSQAITEYTDLGVLFVSSAGNNGSVNFHFQREFHNDSIKSRINFYDYALHDSLWGQSIHGWGEVGKNFDVKMQVRASDNSLLAETVYFPTSMNGYDEGFLVVHSNNDTIWYTIAAQQAHPQNARPTARLCVNNKNTNLRIDLVARADEGNIHFWNLVMLTTNGGNWGMPFTSNGSGYIAGDKFFGIGEPSCAEDALTVAAHLSEYLHPNGVTLLGGSRADFSSIGPLYNGTMKPDVSAPGHNV</sequence>
<evidence type="ECO:0000256" key="2">
    <source>
        <dbReference type="ARBA" id="ARBA00022670"/>
    </source>
</evidence>
<feature type="domain" description="Peptidase S8/S53" evidence="5">
    <location>
        <begin position="25"/>
        <end position="297"/>
    </location>
</feature>
<dbReference type="InterPro" id="IPR000209">
    <property type="entry name" value="Peptidase_S8/S53_dom"/>
</dbReference>
<dbReference type="PANTHER" id="PTHR43806:SF11">
    <property type="entry name" value="CEREVISIN-RELATED"/>
    <property type="match status" value="1"/>
</dbReference>
<proteinExistence type="inferred from homology"/>
<dbReference type="SUPFAM" id="SSF52743">
    <property type="entry name" value="Subtilisin-like"/>
    <property type="match status" value="1"/>
</dbReference>
<gene>
    <name evidence="6" type="ORF">ANCCEY_15443</name>
</gene>
<dbReference type="InterPro" id="IPR050131">
    <property type="entry name" value="Peptidase_S8_subtilisin-like"/>
</dbReference>
<evidence type="ECO:0000259" key="5">
    <source>
        <dbReference type="Pfam" id="PF00082"/>
    </source>
</evidence>
<dbReference type="EMBL" id="KE128156">
    <property type="protein sequence ID" value="EPB65493.1"/>
    <property type="molecule type" value="Genomic_DNA"/>
</dbReference>